<organism evidence="1">
    <name type="scientific">Anguilla anguilla</name>
    <name type="common">European freshwater eel</name>
    <name type="synonym">Muraena anguilla</name>
    <dbReference type="NCBI Taxonomy" id="7936"/>
    <lineage>
        <taxon>Eukaryota</taxon>
        <taxon>Metazoa</taxon>
        <taxon>Chordata</taxon>
        <taxon>Craniata</taxon>
        <taxon>Vertebrata</taxon>
        <taxon>Euteleostomi</taxon>
        <taxon>Actinopterygii</taxon>
        <taxon>Neopterygii</taxon>
        <taxon>Teleostei</taxon>
        <taxon>Anguilliformes</taxon>
        <taxon>Anguillidae</taxon>
        <taxon>Anguilla</taxon>
    </lineage>
</organism>
<reference evidence="1" key="2">
    <citation type="journal article" date="2015" name="Fish Shellfish Immunol.">
        <title>Early steps in the European eel (Anguilla anguilla)-Vibrio vulnificus interaction in the gills: Role of the RtxA13 toxin.</title>
        <authorList>
            <person name="Callol A."/>
            <person name="Pajuelo D."/>
            <person name="Ebbesson L."/>
            <person name="Teles M."/>
            <person name="MacKenzie S."/>
            <person name="Amaro C."/>
        </authorList>
    </citation>
    <scope>NUCLEOTIDE SEQUENCE</scope>
</reference>
<evidence type="ECO:0000313" key="1">
    <source>
        <dbReference type="EMBL" id="JAH52676.1"/>
    </source>
</evidence>
<name>A0A0E9TGE3_ANGAN</name>
<protein>
    <submittedName>
        <fullName evidence="1">Uncharacterized protein</fullName>
    </submittedName>
</protein>
<accession>A0A0E9TGE3</accession>
<proteinExistence type="predicted"/>
<reference evidence="1" key="1">
    <citation type="submission" date="2014-11" db="EMBL/GenBank/DDBJ databases">
        <authorList>
            <person name="Amaro Gonzalez C."/>
        </authorList>
    </citation>
    <scope>NUCLEOTIDE SEQUENCE</scope>
</reference>
<dbReference type="EMBL" id="GBXM01055901">
    <property type="protein sequence ID" value="JAH52676.1"/>
    <property type="molecule type" value="Transcribed_RNA"/>
</dbReference>
<dbReference type="AlphaFoldDB" id="A0A0E9TGE3"/>
<sequence length="34" mass="4255">MNAHSAFYTVTFKLKFLQFWQPWPFSFQNTFCQY</sequence>